<dbReference type="SUPFAM" id="SSF52540">
    <property type="entry name" value="P-loop containing nucleoside triphosphate hydrolases"/>
    <property type="match status" value="1"/>
</dbReference>
<dbReference type="EMBL" id="SADE01000002">
    <property type="protein sequence ID" value="RVU36752.1"/>
    <property type="molecule type" value="Genomic_DNA"/>
</dbReference>
<dbReference type="Proteomes" id="UP000287447">
    <property type="component" value="Unassembled WGS sequence"/>
</dbReference>
<keyword evidence="2" id="KW-1185">Reference proteome</keyword>
<dbReference type="GO" id="GO:0016740">
    <property type="term" value="F:transferase activity"/>
    <property type="evidence" value="ECO:0007669"/>
    <property type="project" value="UniProtKB-KW"/>
</dbReference>
<gene>
    <name evidence="1" type="ORF">EOI86_16435</name>
</gene>
<dbReference type="InterPro" id="IPR052736">
    <property type="entry name" value="Stf3_sulfotransferase"/>
</dbReference>
<dbReference type="Pfam" id="PF13469">
    <property type="entry name" value="Sulfotransfer_3"/>
    <property type="match status" value="1"/>
</dbReference>
<evidence type="ECO:0000313" key="1">
    <source>
        <dbReference type="EMBL" id="RVU36752.1"/>
    </source>
</evidence>
<organism evidence="1 2">
    <name type="scientific">Hwanghaeella grinnelliae</name>
    <dbReference type="NCBI Taxonomy" id="2500179"/>
    <lineage>
        <taxon>Bacteria</taxon>
        <taxon>Pseudomonadati</taxon>
        <taxon>Pseudomonadota</taxon>
        <taxon>Alphaproteobacteria</taxon>
        <taxon>Rhodospirillales</taxon>
        <taxon>Rhodospirillaceae</taxon>
        <taxon>Hwanghaeella</taxon>
    </lineage>
</organism>
<name>A0A437QQG1_9PROT</name>
<accession>A0A437QQG1</accession>
<comment type="caution">
    <text evidence="1">The sequence shown here is derived from an EMBL/GenBank/DDBJ whole genome shotgun (WGS) entry which is preliminary data.</text>
</comment>
<reference evidence="2" key="1">
    <citation type="submission" date="2019-01" db="EMBL/GenBank/DDBJ databases">
        <title>Gri0909 isolated from a small marine red alga.</title>
        <authorList>
            <person name="Kim J."/>
            <person name="Jeong S.E."/>
            <person name="Jeon C.O."/>
        </authorList>
    </citation>
    <scope>NUCLEOTIDE SEQUENCE [LARGE SCALE GENOMIC DNA]</scope>
    <source>
        <strain evidence="2">Gri0909</strain>
    </source>
</reference>
<protein>
    <submittedName>
        <fullName evidence="1">Sulfotransferase</fullName>
    </submittedName>
</protein>
<dbReference type="PANTHER" id="PTHR36451:SF1">
    <property type="entry name" value="OMEGA-HYDROXY-BETA-DIHYDROMENAQUINONE-9 SULFOTRANSFERASE STF3"/>
    <property type="match status" value="1"/>
</dbReference>
<dbReference type="PANTHER" id="PTHR36451">
    <property type="entry name" value="PAPS-DEPENDENT SULFOTRANSFERASE STF3"/>
    <property type="match status" value="1"/>
</dbReference>
<dbReference type="InterPro" id="IPR027417">
    <property type="entry name" value="P-loop_NTPase"/>
</dbReference>
<keyword evidence="1" id="KW-0808">Transferase</keyword>
<proteinExistence type="predicted"/>
<dbReference type="Gene3D" id="3.40.50.300">
    <property type="entry name" value="P-loop containing nucleotide triphosphate hydrolases"/>
    <property type="match status" value="1"/>
</dbReference>
<sequence length="322" mass="35587">MEVQASVQPLKIAKHFSNKALGFFETDIYCRLTGQTYPKYPPIFIIGAPRSGTTLFYQLLVQARAYGYISNWHCARHAAPGLWHSFTGWRPGKTSGDFASSGGRTKSPDGPSECGAFWYRFFPRNPHSAGRGAIPHGRLRQMTASVAALTQACDAPVIFKNVINSVRMAALDEAFPDCLFIEVRRDPERNAQSILAQRKLENGTYDDWWSVRPAGLTVSDQDDPVRQVFEQIEAVRKSVAADASTLPDERFLSVQYEDFLEDTAATLARVDAFVARHTMLPATRGQVPPSFPETKAPALPDALQTEIAAVCNSPAHVPERST</sequence>
<evidence type="ECO:0000313" key="2">
    <source>
        <dbReference type="Proteomes" id="UP000287447"/>
    </source>
</evidence>
<dbReference type="AlphaFoldDB" id="A0A437QQG1"/>